<dbReference type="AlphaFoldDB" id="A0A3D9AVS5"/>
<protein>
    <recommendedName>
        <fullName evidence="4">Cytochrome C551</fullName>
    </recommendedName>
</protein>
<gene>
    <name evidence="2" type="ORF">DRF67_16080</name>
</gene>
<evidence type="ECO:0000256" key="1">
    <source>
        <dbReference type="SAM" id="MobiDB-lite"/>
    </source>
</evidence>
<dbReference type="Proteomes" id="UP000256257">
    <property type="component" value="Unassembled WGS sequence"/>
</dbReference>
<feature type="compositionally biased region" description="Polar residues" evidence="1">
    <location>
        <begin position="66"/>
        <end position="76"/>
    </location>
</feature>
<reference evidence="2 3" key="1">
    <citation type="submission" date="2018-06" db="EMBL/GenBank/DDBJ databases">
        <title>Novel Chryseobacterium species.</title>
        <authorList>
            <person name="Newman J."/>
            <person name="Hugo C."/>
            <person name="Oosthuizen L."/>
            <person name="Charimba G."/>
        </authorList>
    </citation>
    <scope>NUCLEOTIDE SEQUENCE [LARGE SCALE GENOMIC DNA]</scope>
    <source>
        <strain evidence="2 3">7_F195</strain>
    </source>
</reference>
<dbReference type="PROSITE" id="PS51257">
    <property type="entry name" value="PROKAR_LIPOPROTEIN"/>
    <property type="match status" value="1"/>
</dbReference>
<proteinExistence type="predicted"/>
<comment type="caution">
    <text evidence="2">The sequence shown here is derived from an EMBL/GenBank/DDBJ whole genome shotgun (WGS) entry which is preliminary data.</text>
</comment>
<sequence>MKFIMSLMLIGFVVLSCKKETKSETSITTDSIITDSVKVDTAVTSSPMPADTMRTDPATTKYLDSMNASGNAPSKK</sequence>
<evidence type="ECO:0000313" key="3">
    <source>
        <dbReference type="Proteomes" id="UP000256257"/>
    </source>
</evidence>
<accession>A0A3D9AVS5</accession>
<dbReference type="EMBL" id="QNVV01000016">
    <property type="protein sequence ID" value="REC45454.1"/>
    <property type="molecule type" value="Genomic_DNA"/>
</dbReference>
<evidence type="ECO:0000313" key="2">
    <source>
        <dbReference type="EMBL" id="REC45454.1"/>
    </source>
</evidence>
<feature type="region of interest" description="Disordered" evidence="1">
    <location>
        <begin position="44"/>
        <end position="76"/>
    </location>
</feature>
<name>A0A3D9AVS5_9FLAO</name>
<keyword evidence="3" id="KW-1185">Reference proteome</keyword>
<evidence type="ECO:0008006" key="4">
    <source>
        <dbReference type="Google" id="ProtNLM"/>
    </source>
</evidence>
<organism evidence="2 3">
    <name type="scientific">Chryseobacterium pennipullorum</name>
    <dbReference type="NCBI Taxonomy" id="2258963"/>
    <lineage>
        <taxon>Bacteria</taxon>
        <taxon>Pseudomonadati</taxon>
        <taxon>Bacteroidota</taxon>
        <taxon>Flavobacteriia</taxon>
        <taxon>Flavobacteriales</taxon>
        <taxon>Weeksellaceae</taxon>
        <taxon>Chryseobacterium group</taxon>
        <taxon>Chryseobacterium</taxon>
    </lineage>
</organism>
<dbReference type="RefSeq" id="WP_115929317.1">
    <property type="nucleotide sequence ID" value="NZ_QNVV01000016.1"/>
</dbReference>